<dbReference type="Pfam" id="PF01425">
    <property type="entry name" value="Amidase"/>
    <property type="match status" value="1"/>
</dbReference>
<comment type="caution">
    <text evidence="3">The sequence shown here is derived from an EMBL/GenBank/DDBJ whole genome shotgun (WGS) entry which is preliminary data.</text>
</comment>
<dbReference type="Proteomes" id="UP001321473">
    <property type="component" value="Unassembled WGS sequence"/>
</dbReference>
<organism evidence="3 4">
    <name type="scientific">Amblyomma americanum</name>
    <name type="common">Lone star tick</name>
    <dbReference type="NCBI Taxonomy" id="6943"/>
    <lineage>
        <taxon>Eukaryota</taxon>
        <taxon>Metazoa</taxon>
        <taxon>Ecdysozoa</taxon>
        <taxon>Arthropoda</taxon>
        <taxon>Chelicerata</taxon>
        <taxon>Arachnida</taxon>
        <taxon>Acari</taxon>
        <taxon>Parasitiformes</taxon>
        <taxon>Ixodida</taxon>
        <taxon>Ixodoidea</taxon>
        <taxon>Ixodidae</taxon>
        <taxon>Amblyomminae</taxon>
        <taxon>Amblyomma</taxon>
    </lineage>
</organism>
<dbReference type="PANTHER" id="PTHR43372">
    <property type="entry name" value="FATTY-ACID AMIDE HYDROLASE"/>
    <property type="match status" value="1"/>
</dbReference>
<dbReference type="InterPro" id="IPR052739">
    <property type="entry name" value="FAAH2"/>
</dbReference>
<evidence type="ECO:0000313" key="3">
    <source>
        <dbReference type="EMBL" id="KAK8785678.1"/>
    </source>
</evidence>
<feature type="active site" description="Charge relay system" evidence="1">
    <location>
        <position position="205"/>
    </location>
</feature>
<dbReference type="InterPro" id="IPR023631">
    <property type="entry name" value="Amidase_dom"/>
</dbReference>
<feature type="active site" description="Acyl-ester intermediate" evidence="1">
    <location>
        <position position="229"/>
    </location>
</feature>
<feature type="domain" description="Amidase" evidence="2">
    <location>
        <begin position="69"/>
        <end position="504"/>
    </location>
</feature>
<evidence type="ECO:0000259" key="2">
    <source>
        <dbReference type="Pfam" id="PF01425"/>
    </source>
</evidence>
<evidence type="ECO:0000256" key="1">
    <source>
        <dbReference type="PIRSR" id="PIRSR001221-1"/>
    </source>
</evidence>
<keyword evidence="4" id="KW-1185">Reference proteome</keyword>
<dbReference type="Gene3D" id="3.90.1300.10">
    <property type="entry name" value="Amidase signature (AS) domain"/>
    <property type="match status" value="1"/>
</dbReference>
<proteinExistence type="predicted"/>
<accession>A0AAQ4FGH8</accession>
<dbReference type="AlphaFoldDB" id="A0AAQ4FGH8"/>
<dbReference type="PANTHER" id="PTHR43372:SF4">
    <property type="entry name" value="FATTY-ACID AMIDE HYDROLASE 2"/>
    <property type="match status" value="1"/>
</dbReference>
<reference evidence="3 4" key="1">
    <citation type="journal article" date="2023" name="Arcadia Sci">
        <title>De novo assembly of a long-read Amblyomma americanum tick genome.</title>
        <authorList>
            <person name="Chou S."/>
            <person name="Poskanzer K.E."/>
            <person name="Rollins M."/>
            <person name="Thuy-Boun P.S."/>
        </authorList>
    </citation>
    <scope>NUCLEOTIDE SEQUENCE [LARGE SCALE GENOMIC DNA]</scope>
    <source>
        <strain evidence="3">F_SG_1</strain>
        <tissue evidence="3">Salivary glands</tissue>
    </source>
</reference>
<feature type="active site" description="Charge relay system" evidence="1">
    <location>
        <position position="130"/>
    </location>
</feature>
<dbReference type="PIRSF" id="PIRSF001221">
    <property type="entry name" value="Amidase_fungi"/>
    <property type="match status" value="1"/>
</dbReference>
<dbReference type="GO" id="GO:0012505">
    <property type="term" value="C:endomembrane system"/>
    <property type="evidence" value="ECO:0007669"/>
    <property type="project" value="TreeGrafter"/>
</dbReference>
<gene>
    <name evidence="3" type="ORF">V5799_007951</name>
</gene>
<dbReference type="InterPro" id="IPR036928">
    <property type="entry name" value="AS_sf"/>
</dbReference>
<dbReference type="SUPFAM" id="SSF75304">
    <property type="entry name" value="Amidase signature (AS) enzymes"/>
    <property type="match status" value="1"/>
</dbReference>
<name>A0AAQ4FGH8_AMBAM</name>
<evidence type="ECO:0000313" key="4">
    <source>
        <dbReference type="Proteomes" id="UP001321473"/>
    </source>
</evidence>
<protein>
    <recommendedName>
        <fullName evidence="2">Amidase domain-containing protein</fullName>
    </recommendedName>
</protein>
<sequence length="520" mass="56777">MPPFAKKWAAVLVELVVYLWCNAARLLFRLWFVWRRPQPLPAAKDDLLLRSAASLAAAIREGEIKSVQLVSAYIRRIREVQPVISAAVEERFEEALREAEEADQLVSSGDTSAYQLSRKKPLLGLPFSVKNSIAVKGMRHDAGSLVWHGRRAQEDAPSVALLRQAGAIPLVLTNVPEMCTWGDAHNLVDGRTCNPHDTRRVPGGSSGGECSLLASAGSLMGLGTDVAGSVRIPAAFCGIFGHKPTAGVVPNGGLFPDVAQTLGERFCVGPLAKFSEDLALLLKILAGGAAHRLKLDEQVDLKAVRVYFTETEGSHCFSRVTAEVRRVVKKVVSRLREAHGMEVRRLHVPGLQYAFITWLKTNAAVSPIPLAEHFRPGGLNAFAELVRTLLGVGRHTLPALFVSRMKLFRFSSRQEAEAYLASVDRIRDRLEESLGEDGVLILPVATSTAPYHGQDLFFSDSPSMTALFNIFKMPATACPVMKSKDGLPLGVQVVAKRGNDRLCLAVAREIERQFGGWLQP</sequence>
<dbReference type="EMBL" id="JARKHS020003317">
    <property type="protein sequence ID" value="KAK8785678.1"/>
    <property type="molecule type" value="Genomic_DNA"/>
</dbReference>